<keyword evidence="1" id="KW-1133">Transmembrane helix</keyword>
<reference evidence="3" key="1">
    <citation type="submission" date="2015-09" db="EMBL/GenBank/DDBJ databases">
        <authorList>
            <consortium name="Pathogen Informatics"/>
        </authorList>
    </citation>
    <scope>NUCLEOTIDE SEQUENCE [LARGE SCALE GENOMIC DNA]</scope>
    <source>
        <strain evidence="3">Lake Konstanz</strain>
    </source>
</reference>
<feature type="transmembrane region" description="Helical" evidence="1">
    <location>
        <begin position="331"/>
        <end position="354"/>
    </location>
</feature>
<accession>A0A0S4JPE5</accession>
<name>A0A0S4JPE5_BODSA</name>
<dbReference type="OrthoDB" id="277172at2759"/>
<protein>
    <submittedName>
        <fullName evidence="2">Transmembrane protein, putative</fullName>
    </submittedName>
</protein>
<feature type="transmembrane region" description="Helical" evidence="1">
    <location>
        <begin position="268"/>
        <end position="286"/>
    </location>
</feature>
<dbReference type="EMBL" id="CYKH01001893">
    <property type="protein sequence ID" value="CUG91152.1"/>
    <property type="molecule type" value="Genomic_DNA"/>
</dbReference>
<evidence type="ECO:0000313" key="3">
    <source>
        <dbReference type="Proteomes" id="UP000051952"/>
    </source>
</evidence>
<dbReference type="VEuPathDB" id="TriTrypDB:BSAL_30460"/>
<dbReference type="AlphaFoldDB" id="A0A0S4JPE5"/>
<keyword evidence="3" id="KW-1185">Reference proteome</keyword>
<keyword evidence="1" id="KW-0472">Membrane</keyword>
<organism evidence="2 3">
    <name type="scientific">Bodo saltans</name>
    <name type="common">Flagellated protozoan</name>
    <dbReference type="NCBI Taxonomy" id="75058"/>
    <lineage>
        <taxon>Eukaryota</taxon>
        <taxon>Discoba</taxon>
        <taxon>Euglenozoa</taxon>
        <taxon>Kinetoplastea</taxon>
        <taxon>Metakinetoplastina</taxon>
        <taxon>Eubodonida</taxon>
        <taxon>Bodonidae</taxon>
        <taxon>Bodo</taxon>
    </lineage>
</organism>
<sequence>MTSSSPSEPLTGSANAGGSSFITDQSASSGFFSALNFFREYGGREEHSFFNTRGTDNQHKPPSWMEHKDVSVDGTPLTREQRQAPGYWEKVYEKELAIGEAIAKTKRSKRFEYDNSVMMYANNVLRSLKLAAPLSEQRAIDEKLTELAEAEEYEKVVNSIVDRKNAAGGANISDAWEALIVSVDSNRPTAKVAREYRPKVDFFGIDPFLDSTPSFIWFSTKIGMYIGMALGTAKTFSVVNVDAQFLRASGVGIVSLLNITVLANVIKWGGNLCLFSTAFCVGDRLAKYTKKFMYPQHDANQRSTINYVAGLSFSCATLGTLPWWVLNDKRFAVRLAASGMFIGGCLGVFVGYAMERLVAMNLGRLDAGARDLRRYEALMRRESIWKEHLAQKYSSDNASASWF</sequence>
<gene>
    <name evidence="2" type="ORF">BSAL_30460</name>
</gene>
<dbReference type="OMA" id="LPWWVLN"/>
<evidence type="ECO:0000256" key="1">
    <source>
        <dbReference type="SAM" id="Phobius"/>
    </source>
</evidence>
<dbReference type="Proteomes" id="UP000051952">
    <property type="component" value="Unassembled WGS sequence"/>
</dbReference>
<feature type="transmembrane region" description="Helical" evidence="1">
    <location>
        <begin position="307"/>
        <end position="325"/>
    </location>
</feature>
<proteinExistence type="predicted"/>
<keyword evidence="1 2" id="KW-0812">Transmembrane</keyword>
<evidence type="ECO:0000313" key="2">
    <source>
        <dbReference type="EMBL" id="CUG91152.1"/>
    </source>
</evidence>